<dbReference type="RefSeq" id="WP_344327701.1">
    <property type="nucleotide sequence ID" value="NZ_BAAASZ010000035.1"/>
</dbReference>
<feature type="domain" description="ATP-grasp" evidence="5">
    <location>
        <begin position="112"/>
        <end position="315"/>
    </location>
</feature>
<dbReference type="SUPFAM" id="SSF56059">
    <property type="entry name" value="Glutathione synthetase ATP-binding domain-like"/>
    <property type="match status" value="1"/>
</dbReference>
<dbReference type="EMBL" id="BAAASZ010000035">
    <property type="protein sequence ID" value="GAA2460583.1"/>
    <property type="molecule type" value="Genomic_DNA"/>
</dbReference>
<keyword evidence="3 4" id="KW-0067">ATP-binding</keyword>
<name>A0ABP5XMQ3_9ACTN</name>
<dbReference type="PANTHER" id="PTHR43585:SF2">
    <property type="entry name" value="ATP-GRASP ENZYME FSQD"/>
    <property type="match status" value="1"/>
</dbReference>
<dbReference type="InterPro" id="IPR011761">
    <property type="entry name" value="ATP-grasp"/>
</dbReference>
<sequence length="418" mass="45291">MRRIAIVYDLGSAGVYDIISALEDFAIPVFVCGDSQHEEFPYDVMSEFGALCDIRGMSLPAAAERLREFSPEGIVTFSDHVLDLAEELADALGLPFHDIETVHALTRKSVQRRLLNACGASRVATRLVRDSAALSAAWAEVGGPAVLKPDTGTGSRSTYRLVTEKDFRQACREVFPDESVPAAGHEPFVLEAEIPSPGSAGPWGDYVSVDSVVSEGSIEHLAVCGKFPLAEPFRETGSFFPDALPRESRAAVTEVVDRALHGLGVRWGIFHTEVKLSPDGPQVIEVNGRLGGRVNDLLRRTGGPNAIEIAARVALGDRRGLPKRPPSPSSGVAFMYAKVPPADAVGLLTVDGMDALRRRPEVSRVLALQEPGQEIDWRSGRLGHTYICFGKVETHTELESLVSELDDIVRVTYLRSTP</sequence>
<gene>
    <name evidence="6" type="ORF">GCM10010405_51190</name>
</gene>
<evidence type="ECO:0000256" key="2">
    <source>
        <dbReference type="ARBA" id="ARBA00022741"/>
    </source>
</evidence>
<evidence type="ECO:0000313" key="7">
    <source>
        <dbReference type="Proteomes" id="UP001501638"/>
    </source>
</evidence>
<keyword evidence="1" id="KW-0436">Ligase</keyword>
<evidence type="ECO:0000256" key="4">
    <source>
        <dbReference type="PROSITE-ProRule" id="PRU00409"/>
    </source>
</evidence>
<dbReference type="Gene3D" id="3.30.470.20">
    <property type="entry name" value="ATP-grasp fold, B domain"/>
    <property type="match status" value="1"/>
</dbReference>
<dbReference type="PROSITE" id="PS50975">
    <property type="entry name" value="ATP_GRASP"/>
    <property type="match status" value="1"/>
</dbReference>
<proteinExistence type="predicted"/>
<accession>A0ABP5XMQ3</accession>
<evidence type="ECO:0000259" key="5">
    <source>
        <dbReference type="PROSITE" id="PS50975"/>
    </source>
</evidence>
<protein>
    <recommendedName>
        <fullName evidence="5">ATP-grasp domain-containing protein</fullName>
    </recommendedName>
</protein>
<reference evidence="7" key="1">
    <citation type="journal article" date="2019" name="Int. J. Syst. Evol. Microbiol.">
        <title>The Global Catalogue of Microorganisms (GCM) 10K type strain sequencing project: providing services to taxonomists for standard genome sequencing and annotation.</title>
        <authorList>
            <consortium name="The Broad Institute Genomics Platform"/>
            <consortium name="The Broad Institute Genome Sequencing Center for Infectious Disease"/>
            <person name="Wu L."/>
            <person name="Ma J."/>
        </authorList>
    </citation>
    <scope>NUCLEOTIDE SEQUENCE [LARGE SCALE GENOMIC DNA]</scope>
    <source>
        <strain evidence="7">JCM 6305</strain>
    </source>
</reference>
<comment type="caution">
    <text evidence="6">The sequence shown here is derived from an EMBL/GenBank/DDBJ whole genome shotgun (WGS) entry which is preliminary data.</text>
</comment>
<evidence type="ECO:0000256" key="3">
    <source>
        <dbReference type="ARBA" id="ARBA00022840"/>
    </source>
</evidence>
<evidence type="ECO:0000256" key="1">
    <source>
        <dbReference type="ARBA" id="ARBA00022598"/>
    </source>
</evidence>
<dbReference type="PANTHER" id="PTHR43585">
    <property type="entry name" value="FUMIPYRROLE BIOSYNTHESIS PROTEIN C"/>
    <property type="match status" value="1"/>
</dbReference>
<dbReference type="Proteomes" id="UP001501638">
    <property type="component" value="Unassembled WGS sequence"/>
</dbReference>
<keyword evidence="2 4" id="KW-0547">Nucleotide-binding</keyword>
<dbReference type="InterPro" id="IPR052032">
    <property type="entry name" value="ATP-dep_AA_Ligase"/>
</dbReference>
<organism evidence="6 7">
    <name type="scientific">Streptomyces macrosporus</name>
    <dbReference type="NCBI Taxonomy" id="44032"/>
    <lineage>
        <taxon>Bacteria</taxon>
        <taxon>Bacillati</taxon>
        <taxon>Actinomycetota</taxon>
        <taxon>Actinomycetes</taxon>
        <taxon>Kitasatosporales</taxon>
        <taxon>Streptomycetaceae</taxon>
        <taxon>Streptomyces</taxon>
    </lineage>
</organism>
<keyword evidence="7" id="KW-1185">Reference proteome</keyword>
<evidence type="ECO:0000313" key="6">
    <source>
        <dbReference type="EMBL" id="GAA2460583.1"/>
    </source>
</evidence>
<dbReference type="Pfam" id="PF13535">
    <property type="entry name" value="ATP-grasp_4"/>
    <property type="match status" value="1"/>
</dbReference>